<proteinExistence type="predicted"/>
<name>A0A1V4KHT9_PATFA</name>
<sequence>MGIGAQLSETDTAQMVEKKALQTPLSLGKRWERRRKPVDENDSGCAAQRSAKLHSASFAGYFRVRKRSTSAGKTFFLSDY</sequence>
<evidence type="ECO:0000313" key="2">
    <source>
        <dbReference type="Proteomes" id="UP000190648"/>
    </source>
</evidence>
<reference evidence="1 2" key="1">
    <citation type="submission" date="2016-02" db="EMBL/GenBank/DDBJ databases">
        <title>Band-tailed pigeon sequencing and assembly.</title>
        <authorList>
            <person name="Soares A.E."/>
            <person name="Novak B.J."/>
            <person name="Rice E.S."/>
            <person name="O'Connell B."/>
            <person name="Chang D."/>
            <person name="Weber S."/>
            <person name="Shapiro B."/>
        </authorList>
    </citation>
    <scope>NUCLEOTIDE SEQUENCE [LARGE SCALE GENOMIC DNA]</scope>
    <source>
        <strain evidence="1">BTP2013</strain>
        <tissue evidence="1">Blood</tissue>
    </source>
</reference>
<accession>A0A1V4KHT9</accession>
<protein>
    <submittedName>
        <fullName evidence="1">Uncharacterized protein</fullName>
    </submittedName>
</protein>
<keyword evidence="2" id="KW-1185">Reference proteome</keyword>
<dbReference type="AlphaFoldDB" id="A0A1V4KHT9"/>
<evidence type="ECO:0000313" key="1">
    <source>
        <dbReference type="EMBL" id="OPJ83923.1"/>
    </source>
</evidence>
<comment type="caution">
    <text evidence="1">The sequence shown here is derived from an EMBL/GenBank/DDBJ whole genome shotgun (WGS) entry which is preliminary data.</text>
</comment>
<dbReference type="EMBL" id="LSYS01003090">
    <property type="protein sequence ID" value="OPJ83923.1"/>
    <property type="molecule type" value="Genomic_DNA"/>
</dbReference>
<dbReference type="Proteomes" id="UP000190648">
    <property type="component" value="Unassembled WGS sequence"/>
</dbReference>
<gene>
    <name evidence="1" type="ORF">AV530_004607</name>
</gene>
<organism evidence="1 2">
    <name type="scientific">Patagioenas fasciata monilis</name>
    <dbReference type="NCBI Taxonomy" id="372326"/>
    <lineage>
        <taxon>Eukaryota</taxon>
        <taxon>Metazoa</taxon>
        <taxon>Chordata</taxon>
        <taxon>Craniata</taxon>
        <taxon>Vertebrata</taxon>
        <taxon>Euteleostomi</taxon>
        <taxon>Archelosauria</taxon>
        <taxon>Archosauria</taxon>
        <taxon>Dinosauria</taxon>
        <taxon>Saurischia</taxon>
        <taxon>Theropoda</taxon>
        <taxon>Coelurosauria</taxon>
        <taxon>Aves</taxon>
        <taxon>Neognathae</taxon>
        <taxon>Neoaves</taxon>
        <taxon>Columbimorphae</taxon>
        <taxon>Columbiformes</taxon>
        <taxon>Columbidae</taxon>
        <taxon>Patagioenas</taxon>
    </lineage>
</organism>